<accession>A0A9N9A4V7</accession>
<protein>
    <submittedName>
        <fullName evidence="2">11202_t:CDS:1</fullName>
    </submittedName>
</protein>
<dbReference type="InterPro" id="IPR001810">
    <property type="entry name" value="F-box_dom"/>
</dbReference>
<organism evidence="2 3">
    <name type="scientific">Ambispora leptoticha</name>
    <dbReference type="NCBI Taxonomy" id="144679"/>
    <lineage>
        <taxon>Eukaryota</taxon>
        <taxon>Fungi</taxon>
        <taxon>Fungi incertae sedis</taxon>
        <taxon>Mucoromycota</taxon>
        <taxon>Glomeromycotina</taxon>
        <taxon>Glomeromycetes</taxon>
        <taxon>Archaeosporales</taxon>
        <taxon>Ambisporaceae</taxon>
        <taxon>Ambispora</taxon>
    </lineage>
</organism>
<dbReference type="SUPFAM" id="SSF81383">
    <property type="entry name" value="F-box domain"/>
    <property type="match status" value="1"/>
</dbReference>
<evidence type="ECO:0000313" key="3">
    <source>
        <dbReference type="Proteomes" id="UP000789508"/>
    </source>
</evidence>
<dbReference type="PROSITE" id="PS50181">
    <property type="entry name" value="FBOX"/>
    <property type="match status" value="1"/>
</dbReference>
<dbReference type="SMART" id="SM00256">
    <property type="entry name" value="FBOX"/>
    <property type="match status" value="1"/>
</dbReference>
<dbReference type="CDD" id="cd09917">
    <property type="entry name" value="F-box_SF"/>
    <property type="match status" value="1"/>
</dbReference>
<evidence type="ECO:0000259" key="1">
    <source>
        <dbReference type="PROSITE" id="PS50181"/>
    </source>
</evidence>
<keyword evidence="3" id="KW-1185">Reference proteome</keyword>
<gene>
    <name evidence="2" type="ORF">ALEPTO_LOCUS4320</name>
</gene>
<reference evidence="2" key="1">
    <citation type="submission" date="2021-06" db="EMBL/GenBank/DDBJ databases">
        <authorList>
            <person name="Kallberg Y."/>
            <person name="Tangrot J."/>
            <person name="Rosling A."/>
        </authorList>
    </citation>
    <scope>NUCLEOTIDE SEQUENCE</scope>
    <source>
        <strain evidence="2">FL130A</strain>
    </source>
</reference>
<proteinExistence type="predicted"/>
<evidence type="ECO:0000313" key="2">
    <source>
        <dbReference type="EMBL" id="CAG8518072.1"/>
    </source>
</evidence>
<name>A0A9N9A4V7_9GLOM</name>
<dbReference type="Pfam" id="PF00646">
    <property type="entry name" value="F-box"/>
    <property type="match status" value="1"/>
</dbReference>
<dbReference type="InterPro" id="IPR036047">
    <property type="entry name" value="F-box-like_dom_sf"/>
</dbReference>
<comment type="caution">
    <text evidence="2">The sequence shown here is derived from an EMBL/GenBank/DDBJ whole genome shotgun (WGS) entry which is preliminary data.</text>
</comment>
<sequence>MTSSPPHIPVDIIQHILANLSIKEIYILRRVNREWYSIFEHALMEHMITHNSQILVRVGPKPTASLSLALDCVEYCPKTGVYTFRPVIEDGEDGKGKESRLICDRHNLRQVKILFGEWIDPIITELNARNLGPLGADSPAAQALTLYANIKFHSDYIEAVSKEYHVEGGCASLISSTSYIGDNDLICKINLESLKDDESNNLVSFDVDYVKVRSSWIFSGLSTHSPMPSYKIYESRYLLLDQLLGQEHGYNRYSSRVLEWITSDADVDDELTHKLIEHLRATDGDFNTGALLARALEEKGVSQNHMWKFGFVKRYLSNPESSSETFDQIVEKVVLTEKSNNNNSFKGKNSVNSESRFFRWNFGRFP</sequence>
<dbReference type="OrthoDB" id="3219396at2759"/>
<dbReference type="AlphaFoldDB" id="A0A9N9A4V7"/>
<dbReference type="EMBL" id="CAJVPS010000977">
    <property type="protein sequence ID" value="CAG8518072.1"/>
    <property type="molecule type" value="Genomic_DNA"/>
</dbReference>
<dbReference type="Proteomes" id="UP000789508">
    <property type="component" value="Unassembled WGS sequence"/>
</dbReference>
<feature type="domain" description="F-box" evidence="1">
    <location>
        <begin position="2"/>
        <end position="47"/>
    </location>
</feature>